<dbReference type="Proteomes" id="UP000265703">
    <property type="component" value="Unassembled WGS sequence"/>
</dbReference>
<dbReference type="EMBL" id="QKYT01000413">
    <property type="protein sequence ID" value="RIA85628.1"/>
    <property type="molecule type" value="Genomic_DNA"/>
</dbReference>
<sequence>MKFILIYSIVLLVLLATEVLSIPNNVPDGKKSGKKKPKKPKSLPPTDGKQIPGGSFSSTIQGTIPSVNKMTSSLIISPSNEAVIKPNKSFLVKVLVDNLETGHFSDPDTQYYTKPQQLNDHGVIKGHIHVTIQSLEGNRPPNSKEFGFFKGVEDKSKKGLSVVNVVSEDGTRGLPNGRYRICSMSSSVSHQPLIMPIAKRGAQDDCIRITVK</sequence>
<proteinExistence type="predicted"/>
<evidence type="ECO:0000256" key="2">
    <source>
        <dbReference type="SAM" id="SignalP"/>
    </source>
</evidence>
<evidence type="ECO:0000256" key="1">
    <source>
        <dbReference type="SAM" id="MobiDB-lite"/>
    </source>
</evidence>
<keyword evidence="4" id="KW-1185">Reference proteome</keyword>
<dbReference type="InterPro" id="IPR053216">
    <property type="entry name" value="Appressorial_penetr-assoc"/>
</dbReference>
<comment type="caution">
    <text evidence="3">The sequence shown here is derived from an EMBL/GenBank/DDBJ whole genome shotgun (WGS) entry which is preliminary data.</text>
</comment>
<evidence type="ECO:0000313" key="4">
    <source>
        <dbReference type="Proteomes" id="UP000265703"/>
    </source>
</evidence>
<dbReference type="OrthoDB" id="2336871at2759"/>
<accession>A0A397SHW6</accession>
<feature type="compositionally biased region" description="Basic residues" evidence="1">
    <location>
        <begin position="32"/>
        <end position="41"/>
    </location>
</feature>
<reference evidence="3 4" key="1">
    <citation type="submission" date="2018-06" db="EMBL/GenBank/DDBJ databases">
        <title>Comparative genomics reveals the genomic features of Rhizophagus irregularis, R. cerebriforme, R. diaphanum and Gigaspora rosea, and their symbiotic lifestyle signature.</title>
        <authorList>
            <person name="Morin E."/>
            <person name="San Clemente H."/>
            <person name="Chen E.C.H."/>
            <person name="De La Providencia I."/>
            <person name="Hainaut M."/>
            <person name="Kuo A."/>
            <person name="Kohler A."/>
            <person name="Murat C."/>
            <person name="Tang N."/>
            <person name="Roy S."/>
            <person name="Loubradou J."/>
            <person name="Henrissat B."/>
            <person name="Grigoriev I.V."/>
            <person name="Corradi N."/>
            <person name="Roux C."/>
            <person name="Martin F.M."/>
        </authorList>
    </citation>
    <scope>NUCLEOTIDE SEQUENCE [LARGE SCALE GENOMIC DNA]</scope>
    <source>
        <strain evidence="3 4">DAOM 227022</strain>
    </source>
</reference>
<dbReference type="PANTHER" id="PTHR34587:SF2">
    <property type="entry name" value="G-PROTEIN COUPLED RECEPTORS FAMILY 1 PROFILE DOMAIN-CONTAINING PROTEIN"/>
    <property type="match status" value="1"/>
</dbReference>
<evidence type="ECO:0008006" key="5">
    <source>
        <dbReference type="Google" id="ProtNLM"/>
    </source>
</evidence>
<dbReference type="STRING" id="658196.A0A397SHW6"/>
<keyword evidence="2" id="KW-0732">Signal</keyword>
<name>A0A397SHW6_9GLOM</name>
<feature type="chain" id="PRO_5017371012" description="Phosphatidylglycerol/phosphatidylinositol transfer protein" evidence="2">
    <location>
        <begin position="22"/>
        <end position="212"/>
    </location>
</feature>
<feature type="region of interest" description="Disordered" evidence="1">
    <location>
        <begin position="25"/>
        <end position="56"/>
    </location>
</feature>
<feature type="signal peptide" evidence="2">
    <location>
        <begin position="1"/>
        <end position="21"/>
    </location>
</feature>
<dbReference type="AlphaFoldDB" id="A0A397SHW6"/>
<gene>
    <name evidence="3" type="ORF">C1645_830480</name>
</gene>
<organism evidence="3 4">
    <name type="scientific">Glomus cerebriforme</name>
    <dbReference type="NCBI Taxonomy" id="658196"/>
    <lineage>
        <taxon>Eukaryota</taxon>
        <taxon>Fungi</taxon>
        <taxon>Fungi incertae sedis</taxon>
        <taxon>Mucoromycota</taxon>
        <taxon>Glomeromycotina</taxon>
        <taxon>Glomeromycetes</taxon>
        <taxon>Glomerales</taxon>
        <taxon>Glomeraceae</taxon>
        <taxon>Glomus</taxon>
    </lineage>
</organism>
<dbReference type="PANTHER" id="PTHR34587">
    <property type="entry name" value="VWFA DOMAIN-CONTAINING PROTEIN"/>
    <property type="match status" value="1"/>
</dbReference>
<evidence type="ECO:0000313" key="3">
    <source>
        <dbReference type="EMBL" id="RIA85628.1"/>
    </source>
</evidence>
<protein>
    <recommendedName>
        <fullName evidence="5">Phosphatidylglycerol/phosphatidylinositol transfer protein</fullName>
    </recommendedName>
</protein>